<dbReference type="GO" id="GO:0005737">
    <property type="term" value="C:cytoplasm"/>
    <property type="evidence" value="ECO:0007669"/>
    <property type="project" value="TreeGrafter"/>
</dbReference>
<dbReference type="PATRIC" id="fig|1277257.4.peg.1027"/>
<dbReference type="Gene3D" id="3.40.50.300">
    <property type="entry name" value="P-loop containing nucleotide triphosphate hydrolases"/>
    <property type="match status" value="1"/>
</dbReference>
<dbReference type="PANTHER" id="PTHR12169">
    <property type="entry name" value="ATPASE N2B"/>
    <property type="match status" value="1"/>
</dbReference>
<dbReference type="InterPro" id="IPR027417">
    <property type="entry name" value="P-loop_NTPase"/>
</dbReference>
<evidence type="ECO:0000313" key="3">
    <source>
        <dbReference type="EMBL" id="AKK20565.1"/>
    </source>
</evidence>
<keyword evidence="2" id="KW-0067">ATP-binding</keyword>
<gene>
    <name evidence="3" type="ORF">G293_04750</name>
</gene>
<protein>
    <submittedName>
        <fullName evidence="3">AFG1-family ATPase</fullName>
    </submittedName>
</protein>
<evidence type="ECO:0000256" key="2">
    <source>
        <dbReference type="ARBA" id="ARBA00022840"/>
    </source>
</evidence>
<dbReference type="PANTHER" id="PTHR12169:SF6">
    <property type="entry name" value="AFG1-LIKE ATPASE"/>
    <property type="match status" value="1"/>
</dbReference>
<dbReference type="RefSeq" id="WP_244464379.1">
    <property type="nucleotide sequence ID" value="NZ_CP004021.1"/>
</dbReference>
<evidence type="ECO:0000256" key="1">
    <source>
        <dbReference type="ARBA" id="ARBA00022741"/>
    </source>
</evidence>
<dbReference type="KEGG" id="lau:G293_04750"/>
<name>A0A0G3I5M8_LIBAF</name>
<evidence type="ECO:0000313" key="4">
    <source>
        <dbReference type="Proteomes" id="UP000035503"/>
    </source>
</evidence>
<dbReference type="SUPFAM" id="SSF52540">
    <property type="entry name" value="P-loop containing nucleoside triphosphate hydrolases"/>
    <property type="match status" value="1"/>
</dbReference>
<dbReference type="Proteomes" id="UP000035503">
    <property type="component" value="Chromosome"/>
</dbReference>
<proteinExistence type="predicted"/>
<organism evidence="3 4">
    <name type="scientific">Candidatus Liberibacter africanus PTSAPSY</name>
    <dbReference type="NCBI Taxonomy" id="1277257"/>
    <lineage>
        <taxon>Bacteria</taxon>
        <taxon>Pseudomonadati</taxon>
        <taxon>Pseudomonadota</taxon>
        <taxon>Alphaproteobacteria</taxon>
        <taxon>Hyphomicrobiales</taxon>
        <taxon>Rhizobiaceae</taxon>
        <taxon>Liberibacter</taxon>
    </lineage>
</organism>
<dbReference type="EMBL" id="CP004021">
    <property type="protein sequence ID" value="AKK20565.1"/>
    <property type="molecule type" value="Genomic_DNA"/>
</dbReference>
<keyword evidence="1" id="KW-0547">Nucleotide-binding</keyword>
<dbReference type="InterPro" id="IPR005654">
    <property type="entry name" value="ATPase_AFG1-like"/>
</dbReference>
<dbReference type="STRING" id="1277257.G293_04750"/>
<reference evidence="3 4" key="1">
    <citation type="journal article" date="2015" name="Genome Announc.">
        <title>Complete Genome Sequence of 'Candidatus Liberibacter africanus,' a Bacterium Associated with Citrus Huanglongbing.</title>
        <authorList>
            <person name="Lin H."/>
            <person name="Pietersen G."/>
            <person name="Han C."/>
            <person name="Read D.A."/>
            <person name="Lou B."/>
            <person name="Gupta G."/>
            <person name="Civerolo E.L."/>
        </authorList>
    </citation>
    <scope>NUCLEOTIDE SEQUENCE [LARGE SCALE GENOMIC DNA]</scope>
    <source>
        <strain evidence="3 4">PTSAPSY</strain>
    </source>
</reference>
<dbReference type="NCBIfam" id="NF040713">
    <property type="entry name" value="ZapE"/>
    <property type="match status" value="1"/>
</dbReference>
<accession>A0A0G3I5M8</accession>
<dbReference type="GO" id="GO:0016887">
    <property type="term" value="F:ATP hydrolysis activity"/>
    <property type="evidence" value="ECO:0007669"/>
    <property type="project" value="InterPro"/>
</dbReference>
<keyword evidence="4" id="KW-1185">Reference proteome</keyword>
<dbReference type="AlphaFoldDB" id="A0A0G3I5M8"/>
<dbReference type="Pfam" id="PF03969">
    <property type="entry name" value="AFG1_ATPase"/>
    <property type="match status" value="1"/>
</dbReference>
<dbReference type="GO" id="GO:0005524">
    <property type="term" value="F:ATP binding"/>
    <property type="evidence" value="ECO:0007669"/>
    <property type="project" value="UniProtKB-KW"/>
</dbReference>
<sequence>MLFFDFVGGELVSLVQDKKIKYDPNQERVAKSFDRILANLYKHKKQESSIFSKILNFLTINRKYSLIKGIYLYGGVGKGKSMLMNIFFTLVPTKKKCKLHFYEFMKSVHSRIITYRNKIEIGEITESDLISLVAESIILESRVICLDELMVTNIADAMILSRLFSALLSRGCIIVITSNFIPESLYEDGINRDLLIPFITLLREQLEVICLDSEQDYRRKEKTVLPIYITPLDSDNRVLMDKLWAYIIKGNKSLSCDIVTEVGYKIHVPFFCDRTARFSFFDLCDRLLSANDFVEIATRFDIVIIDDIPLLKRDHKDWIKRFIMLIDVFYEHKTGLIISAEVGIELLFSDQGVLKFEFQRTISRLFEMFSVQYIGRHHIIVDVCNILLSTKGVNYFLKQ</sequence>